<comment type="catalytic activity">
    <reaction evidence="6">
        <text>queuosine(34) in tRNA(Asp) + GDP-alpha-D-mannose = O-4''-alpha-D-mannosylqueuosine(34) in tRNA(Asp) + GDP + H(+)</text>
        <dbReference type="Rhea" id="RHEA:12885"/>
        <dbReference type="Rhea" id="RHEA-COMP:18572"/>
        <dbReference type="Rhea" id="RHEA-COMP:18581"/>
        <dbReference type="ChEBI" id="CHEBI:15378"/>
        <dbReference type="ChEBI" id="CHEBI:57527"/>
        <dbReference type="ChEBI" id="CHEBI:58189"/>
        <dbReference type="ChEBI" id="CHEBI:194431"/>
        <dbReference type="ChEBI" id="CHEBI:194442"/>
        <dbReference type="EC" id="2.4.1.110"/>
    </reaction>
    <physiologicalReaction direction="left-to-right" evidence="6">
        <dbReference type="Rhea" id="RHEA:12886"/>
    </physiologicalReaction>
</comment>
<keyword evidence="3" id="KW-0808">Transferase</keyword>
<evidence type="ECO:0000256" key="5">
    <source>
        <dbReference type="ARBA" id="ARBA00044539"/>
    </source>
</evidence>
<comment type="caution">
    <text evidence="8">The sequence shown here is derived from an EMBL/GenBank/DDBJ whole genome shotgun (WGS) entry which is preliminary data.</text>
</comment>
<organism evidence="8 9">
    <name type="scientific">Marinibactrum halimedae</name>
    <dbReference type="NCBI Taxonomy" id="1444977"/>
    <lineage>
        <taxon>Bacteria</taxon>
        <taxon>Pseudomonadati</taxon>
        <taxon>Pseudomonadota</taxon>
        <taxon>Gammaproteobacteria</taxon>
        <taxon>Cellvibrionales</taxon>
        <taxon>Cellvibrionaceae</taxon>
        <taxon>Marinibactrum</taxon>
    </lineage>
</organism>
<name>A0AA37T4F0_9GAMM</name>
<evidence type="ECO:0000256" key="6">
    <source>
        <dbReference type="ARBA" id="ARBA00048439"/>
    </source>
</evidence>
<dbReference type="EC" id="2.4.1.110" evidence="4"/>
<gene>
    <name evidence="8" type="ORF">GCM10007877_23260</name>
</gene>
<dbReference type="SUPFAM" id="SSF53756">
    <property type="entry name" value="UDP-Glycosyltransferase/glycogen phosphorylase"/>
    <property type="match status" value="1"/>
</dbReference>
<protein>
    <recommendedName>
        <fullName evidence="5">tRNA-queuosine alpha-mannosyltransferase</fullName>
        <ecNumber evidence="4">2.4.1.110</ecNumber>
    </recommendedName>
</protein>
<dbReference type="InterPro" id="IPR051862">
    <property type="entry name" value="GT-like_domain_containing_1"/>
</dbReference>
<evidence type="ECO:0000256" key="4">
    <source>
        <dbReference type="ARBA" id="ARBA00044517"/>
    </source>
</evidence>
<dbReference type="PANTHER" id="PTHR13615:SF3">
    <property type="entry name" value="GLYCOSYLTRANSFERASE-LIKE DOMAIN-CONTAINING PROTEIN 1"/>
    <property type="match status" value="1"/>
</dbReference>
<evidence type="ECO:0000256" key="2">
    <source>
        <dbReference type="ARBA" id="ARBA00022676"/>
    </source>
</evidence>
<keyword evidence="9" id="KW-1185">Reference proteome</keyword>
<dbReference type="InterPro" id="IPR022701">
    <property type="entry name" value="QTMAN_N"/>
</dbReference>
<evidence type="ECO:0000313" key="8">
    <source>
        <dbReference type="EMBL" id="GLS26610.1"/>
    </source>
</evidence>
<reference evidence="8 9" key="1">
    <citation type="journal article" date="2014" name="Int. J. Syst. Evol. Microbiol.">
        <title>Complete genome sequence of Corynebacterium casei LMG S-19264T (=DSM 44701T), isolated from a smear-ripened cheese.</title>
        <authorList>
            <consortium name="US DOE Joint Genome Institute (JGI-PGF)"/>
            <person name="Walter F."/>
            <person name="Albersmeier A."/>
            <person name="Kalinowski J."/>
            <person name="Ruckert C."/>
        </authorList>
    </citation>
    <scope>NUCLEOTIDE SEQUENCE [LARGE SCALE GENOMIC DNA]</scope>
    <source>
        <strain evidence="8 9">NBRC 110095</strain>
    </source>
</reference>
<accession>A0AA37T4F0</accession>
<dbReference type="Pfam" id="PF12038">
    <property type="entry name" value="QTMAN_N"/>
    <property type="match status" value="1"/>
</dbReference>
<sequence length="342" mass="38794">MRGNSLTWGFSDDERLRDQYDLVIATSMVDVSALKGFRPNLATCPWLVYFHENQFDYPDSQHQKGLLEIQLTSIYTALATDKIAFNSPYNQTTFLRGAQALLNQMPDGVPTHVLDAIKEKSAVLPVPLEDTLWKPLSTELNTAEKSEGENRLAKNSDAVTVVWNHRWEYDKSPDRLLNFVNALAKCSDRPAVRFHIIGQQFRKVPPVFDTLHQRLGELGWLGRWGFIEDVHEYRSLLAHSDAVLSTALHDFQGLSVLEACALGCSPLLPDRLAYPYFVGAEHLYPSFIETPQREAEEAVSVFLNRCLSGFRKKSESSERMKAWSWAELGQQYQCVIESLVKG</sequence>
<proteinExistence type="inferred from homology"/>
<feature type="domain" description="tRNA-queuosine alpha-mannosyltransferase N-terminal" evidence="7">
    <location>
        <begin position="1"/>
        <end position="128"/>
    </location>
</feature>
<evidence type="ECO:0000313" key="9">
    <source>
        <dbReference type="Proteomes" id="UP001156870"/>
    </source>
</evidence>
<dbReference type="GO" id="GO:0016438">
    <property type="term" value="F:tRNA-queuosine(34) beta-mannosyltransferase activity"/>
    <property type="evidence" value="ECO:0007669"/>
    <property type="project" value="UniProtKB-EC"/>
</dbReference>
<dbReference type="AlphaFoldDB" id="A0AA37T4F0"/>
<dbReference type="PANTHER" id="PTHR13615">
    <property type="entry name" value="GLYCOSYLTRANSFERASE-LIKE 1"/>
    <property type="match status" value="1"/>
</dbReference>
<dbReference type="EMBL" id="BSPD01000056">
    <property type="protein sequence ID" value="GLS26610.1"/>
    <property type="molecule type" value="Genomic_DNA"/>
</dbReference>
<dbReference type="Gene3D" id="3.40.50.2000">
    <property type="entry name" value="Glycogen Phosphorylase B"/>
    <property type="match status" value="1"/>
</dbReference>
<evidence type="ECO:0000256" key="1">
    <source>
        <dbReference type="ARBA" id="ARBA00009481"/>
    </source>
</evidence>
<comment type="similarity">
    <text evidence="1">Belongs to the glycosyltransferase group 1 family. Glycosyltransferase 4 subfamily.</text>
</comment>
<evidence type="ECO:0000259" key="7">
    <source>
        <dbReference type="Pfam" id="PF12038"/>
    </source>
</evidence>
<evidence type="ECO:0000256" key="3">
    <source>
        <dbReference type="ARBA" id="ARBA00022679"/>
    </source>
</evidence>
<dbReference type="Proteomes" id="UP001156870">
    <property type="component" value="Unassembled WGS sequence"/>
</dbReference>
<keyword evidence="2" id="KW-0328">Glycosyltransferase</keyword>
<dbReference type="CDD" id="cd01635">
    <property type="entry name" value="Glycosyltransferase_GTB-type"/>
    <property type="match status" value="1"/>
</dbReference>